<dbReference type="NCBIfam" id="TIGR01484">
    <property type="entry name" value="HAD-SF-IIB"/>
    <property type="match status" value="1"/>
</dbReference>
<dbReference type="GO" id="GO:0016791">
    <property type="term" value="F:phosphatase activity"/>
    <property type="evidence" value="ECO:0007669"/>
    <property type="project" value="UniProtKB-ARBA"/>
</dbReference>
<evidence type="ECO:0000313" key="6">
    <source>
        <dbReference type="Proteomes" id="UP000250928"/>
    </source>
</evidence>
<proteinExistence type="predicted"/>
<dbReference type="Proteomes" id="UP000243361">
    <property type="component" value="Unassembled WGS sequence"/>
</dbReference>
<keyword evidence="5" id="KW-1185">Reference proteome</keyword>
<dbReference type="Gene3D" id="3.90.1070.10">
    <property type="match status" value="1"/>
</dbReference>
<dbReference type="InterPro" id="IPR006380">
    <property type="entry name" value="SPP-like_dom"/>
</dbReference>
<organism evidence="4 6">
    <name type="scientific">Candidatus Sedimenticola endophacoides</name>
    <dbReference type="NCBI Taxonomy" id="2548426"/>
    <lineage>
        <taxon>Bacteria</taxon>
        <taxon>Pseudomonadati</taxon>
        <taxon>Pseudomonadota</taxon>
        <taxon>Gammaproteobacteria</taxon>
        <taxon>Chromatiales</taxon>
        <taxon>Sedimenticolaceae</taxon>
        <taxon>Sedimenticola</taxon>
    </lineage>
</organism>
<reference evidence="3 5" key="1">
    <citation type="submission" date="2017-02" db="EMBL/GenBank/DDBJ databases">
        <title>Novel co-symbiosis in the unique lucinid bivalve Phacoides pectinatus.</title>
        <authorList>
            <person name="Lim S.J."/>
            <person name="Davis B.G."/>
            <person name="Gill D.E."/>
            <person name="Engel A.S."/>
            <person name="Anderson L.C."/>
            <person name="Campbell B.J."/>
        </authorList>
    </citation>
    <scope>NUCLEOTIDE SEQUENCE [LARGE SCALE GENOMIC DNA]</scope>
    <source>
        <strain evidence="3">LUC13016_P6</strain>
    </source>
</reference>
<dbReference type="InterPro" id="IPR036412">
    <property type="entry name" value="HAD-like_sf"/>
</dbReference>
<dbReference type="EMBL" id="PQCO01000088">
    <property type="protein sequence ID" value="PUE05283.1"/>
    <property type="molecule type" value="Genomic_DNA"/>
</dbReference>
<name>A0A657Q0F7_9GAMM</name>
<accession>A0A657Q0F7</accession>
<dbReference type="Proteomes" id="UP000250928">
    <property type="component" value="Unassembled WGS sequence"/>
</dbReference>
<dbReference type="InterPro" id="IPR023214">
    <property type="entry name" value="HAD_sf"/>
</dbReference>
<dbReference type="SFLD" id="SFLDG01140">
    <property type="entry name" value="C2.B:_Phosphomannomutase_and_P"/>
    <property type="match status" value="1"/>
</dbReference>
<evidence type="ECO:0000313" key="4">
    <source>
        <dbReference type="EMBL" id="PUE05283.1"/>
    </source>
</evidence>
<dbReference type="PANTHER" id="PTHR46521:SF4">
    <property type="entry name" value="SUCROSE-PHOSPHATASE 2-RELATED"/>
    <property type="match status" value="1"/>
</dbReference>
<dbReference type="SFLD" id="SFLDG01141">
    <property type="entry name" value="C2.B.1:_Sucrose_Phosphatase_Li"/>
    <property type="match status" value="1"/>
</dbReference>
<protein>
    <submittedName>
        <fullName evidence="4">Haloacid dehalogenase</fullName>
    </submittedName>
</protein>
<dbReference type="PANTHER" id="PTHR46521">
    <property type="entry name" value="SUCROSE-PHOSPHATASE 2-RELATED"/>
    <property type="match status" value="1"/>
</dbReference>
<dbReference type="EMBL" id="MUIE01000291">
    <property type="protein sequence ID" value="OQX33496.1"/>
    <property type="molecule type" value="Genomic_DNA"/>
</dbReference>
<dbReference type="SFLD" id="SFLDS00003">
    <property type="entry name" value="Haloacid_Dehalogenase"/>
    <property type="match status" value="1"/>
</dbReference>
<dbReference type="InterPro" id="IPR051518">
    <property type="entry name" value="Sucrose_Phosphatase"/>
</dbReference>
<dbReference type="Pfam" id="PF05116">
    <property type="entry name" value="S6PP"/>
    <property type="match status" value="1"/>
</dbReference>
<feature type="domain" description="Sucrose phosphatase-like" evidence="2">
    <location>
        <begin position="3"/>
        <end position="271"/>
    </location>
</feature>
<dbReference type="GO" id="GO:0000287">
    <property type="term" value="F:magnesium ion binding"/>
    <property type="evidence" value="ECO:0007669"/>
    <property type="project" value="UniProtKB-ARBA"/>
</dbReference>
<gene>
    <name evidence="3" type="ORF">B0D84_04535</name>
    <name evidence="4" type="ORF">C3L24_01495</name>
</gene>
<comment type="caution">
    <text evidence="4">The sequence shown here is derived from an EMBL/GenBank/DDBJ whole genome shotgun (WGS) entry which is preliminary data.</text>
</comment>
<evidence type="ECO:0000256" key="1">
    <source>
        <dbReference type="ARBA" id="ARBA00022801"/>
    </source>
</evidence>
<evidence type="ECO:0000313" key="5">
    <source>
        <dbReference type="Proteomes" id="UP000243361"/>
    </source>
</evidence>
<dbReference type="InterPro" id="IPR006379">
    <property type="entry name" value="HAD-SF_hydro_IIB"/>
</dbReference>
<sequence>MNRRLLCTDLDRTLLPNGAQPESPGARSRFARLIADCGITLVYVTGRHLQLVREAIQFYDLPRPHYAITDVGTRIYEQQEGQWNEWERWGSEIGADWAGHSALQIHSELLHDLEQLRLQEWNKQGTHKLSYYIPPHTDQQHLSTEIGQRLQARGIHASVVCSMDEPAGIGLLDILPRGASKLHAIGFLCEQLGIGLQQTLFAGDSGNDMQVLTSPIPSVLVANASPEVRDAALAEARRLGTGDALYCARGGFRGMNGNYSAGILEGAAHFHPGWLESPTGEEGGQ</sequence>
<evidence type="ECO:0000313" key="3">
    <source>
        <dbReference type="EMBL" id="OQX33496.1"/>
    </source>
</evidence>
<dbReference type="SUPFAM" id="SSF56784">
    <property type="entry name" value="HAD-like"/>
    <property type="match status" value="1"/>
</dbReference>
<evidence type="ECO:0000259" key="2">
    <source>
        <dbReference type="Pfam" id="PF05116"/>
    </source>
</evidence>
<reference evidence="4 6" key="2">
    <citation type="submission" date="2018-01" db="EMBL/GenBank/DDBJ databases">
        <title>Novel co-symbiosis in the lucinid bivalve Phacoides pectinatus.</title>
        <authorList>
            <person name="Lim S.J."/>
            <person name="Davis B.G."/>
            <person name="Gill D.E."/>
            <person name="Engel A.S."/>
            <person name="Anderson L.C."/>
            <person name="Campbell B.J."/>
        </authorList>
    </citation>
    <scope>NUCLEOTIDE SEQUENCE [LARGE SCALE GENOMIC DNA]</scope>
    <source>
        <strain evidence="4">N3_P5</strain>
    </source>
</reference>
<dbReference type="Gene3D" id="3.40.50.1000">
    <property type="entry name" value="HAD superfamily/HAD-like"/>
    <property type="match status" value="1"/>
</dbReference>
<keyword evidence="1" id="KW-0378">Hydrolase</keyword>
<dbReference type="AlphaFoldDB" id="A0A657Q0F7"/>